<evidence type="ECO:0000313" key="1">
    <source>
        <dbReference type="EMBL" id="MBB5843736.1"/>
    </source>
</evidence>
<dbReference type="AlphaFoldDB" id="A0A841APV6"/>
<protein>
    <submittedName>
        <fullName evidence="1">Uncharacterized protein</fullName>
    </submittedName>
</protein>
<proteinExistence type="predicted"/>
<dbReference type="EMBL" id="JACHMJ010000001">
    <property type="protein sequence ID" value="MBB5843736.1"/>
    <property type="molecule type" value="Genomic_DNA"/>
</dbReference>
<comment type="caution">
    <text evidence="1">The sequence shown here is derived from an EMBL/GenBank/DDBJ whole genome shotgun (WGS) entry which is preliminary data.</text>
</comment>
<organism evidence="1 2">
    <name type="scientific">Conyzicola lurida</name>
    <dbReference type="NCBI Taxonomy" id="1172621"/>
    <lineage>
        <taxon>Bacteria</taxon>
        <taxon>Bacillati</taxon>
        <taxon>Actinomycetota</taxon>
        <taxon>Actinomycetes</taxon>
        <taxon>Micrococcales</taxon>
        <taxon>Microbacteriaceae</taxon>
        <taxon>Conyzicola</taxon>
    </lineage>
</organism>
<dbReference type="RefSeq" id="WP_184236993.1">
    <property type="nucleotide sequence ID" value="NZ_JACHMJ010000001.1"/>
</dbReference>
<gene>
    <name evidence="1" type="ORF">HD599_002059</name>
</gene>
<accession>A0A841APV6</accession>
<name>A0A841APV6_9MICO</name>
<keyword evidence="2" id="KW-1185">Reference proteome</keyword>
<evidence type="ECO:0000313" key="2">
    <source>
        <dbReference type="Proteomes" id="UP000536685"/>
    </source>
</evidence>
<sequence length="54" mass="6067">MNPRDVPQREASKPSPEESILAAQIRVKLDRQDKIPTPEWIVRLANSGQTNPTS</sequence>
<reference evidence="1 2" key="1">
    <citation type="submission" date="2020-08" db="EMBL/GenBank/DDBJ databases">
        <title>Sequencing the genomes of 1000 actinobacteria strains.</title>
        <authorList>
            <person name="Klenk H.-P."/>
        </authorList>
    </citation>
    <scope>NUCLEOTIDE SEQUENCE [LARGE SCALE GENOMIC DNA]</scope>
    <source>
        <strain evidence="1 2">DSM 105784</strain>
    </source>
</reference>
<dbReference type="Proteomes" id="UP000536685">
    <property type="component" value="Unassembled WGS sequence"/>
</dbReference>